<protein>
    <submittedName>
        <fullName evidence="1">Uncharacterized protein</fullName>
    </submittedName>
</protein>
<organism evidence="2">
    <name type="scientific">Caenorhabditis remanei</name>
    <name type="common">Caenorhabditis vulgaris</name>
    <dbReference type="NCBI Taxonomy" id="31234"/>
    <lineage>
        <taxon>Eukaryota</taxon>
        <taxon>Metazoa</taxon>
        <taxon>Ecdysozoa</taxon>
        <taxon>Nematoda</taxon>
        <taxon>Chromadorea</taxon>
        <taxon>Rhabditida</taxon>
        <taxon>Rhabditina</taxon>
        <taxon>Rhabditomorpha</taxon>
        <taxon>Rhabditoidea</taxon>
        <taxon>Rhabditidae</taxon>
        <taxon>Peloderinae</taxon>
        <taxon>Caenorhabditis</taxon>
    </lineage>
</organism>
<dbReference type="EMBL" id="DS268484">
    <property type="protein sequence ID" value="EFP10300.1"/>
    <property type="molecule type" value="Genomic_DNA"/>
</dbReference>
<name>E3MVX8_CAERE</name>
<sequence>MAFNRPPHKRKLTSSDDDLPLQFVPYSAYKELHNQVVALTSLVNQLRGAIIESGQNKLALEVAESCEQLSDMSPLADPIFQHHFSSTDSPALVDPPSKFPPVTAPIAPVATINSLDIAREAAKLLDKSTRVLPRKPTDTNVLRSSVLLNYNSTLLLTGTSFFMAITKSDQLTNLSWISSPSPVLVVI</sequence>
<accession>E3MVX8</accession>
<gene>
    <name evidence="1" type="ORF">CRE_23625</name>
</gene>
<evidence type="ECO:0000313" key="1">
    <source>
        <dbReference type="EMBL" id="EFP10300.1"/>
    </source>
</evidence>
<dbReference type="AlphaFoldDB" id="E3MVX8"/>
<dbReference type="STRING" id="31234.E3MVX8"/>
<reference evidence="1" key="1">
    <citation type="submission" date="2007-07" db="EMBL/GenBank/DDBJ databases">
        <title>PCAP assembly of the Caenorhabditis remanei genome.</title>
        <authorList>
            <consortium name="The Caenorhabditis remanei Sequencing Consortium"/>
            <person name="Wilson R.K."/>
        </authorList>
    </citation>
    <scope>NUCLEOTIDE SEQUENCE [LARGE SCALE GENOMIC DNA]</scope>
    <source>
        <strain evidence="1">PB4641</strain>
    </source>
</reference>
<evidence type="ECO:0000313" key="2">
    <source>
        <dbReference type="Proteomes" id="UP000008281"/>
    </source>
</evidence>
<proteinExistence type="predicted"/>
<dbReference type="InParanoid" id="E3MVX8"/>
<dbReference type="Proteomes" id="UP000008281">
    <property type="component" value="Unassembled WGS sequence"/>
</dbReference>
<keyword evidence="2" id="KW-1185">Reference proteome</keyword>
<dbReference type="HOGENOM" id="CLU_1449004_0_0_1"/>